<reference evidence="3 4" key="1">
    <citation type="submission" date="2020-08" db="EMBL/GenBank/DDBJ databases">
        <title>Genomic Encyclopedia of Type Strains, Phase IV (KMG-IV): sequencing the most valuable type-strain genomes for metagenomic binning, comparative biology and taxonomic classification.</title>
        <authorList>
            <person name="Goeker M."/>
        </authorList>
    </citation>
    <scope>NUCLEOTIDE SEQUENCE [LARGE SCALE GENOMIC DNA]</scope>
    <source>
        <strain evidence="3 4">DSM 14562</strain>
    </source>
</reference>
<keyword evidence="4" id="KW-1185">Reference proteome</keyword>
<dbReference type="PROSITE" id="PS51257">
    <property type="entry name" value="PROKAR_LIPOPROTEIN"/>
    <property type="match status" value="1"/>
</dbReference>
<protein>
    <submittedName>
        <fullName evidence="3">Glucose/arabinose dehydrogenase</fullName>
    </submittedName>
</protein>
<dbReference type="InterPro" id="IPR011042">
    <property type="entry name" value="6-blade_b-propeller_TolB-like"/>
</dbReference>
<organism evidence="3 4">
    <name type="scientific">Sphingomonas yabuuchiae</name>
    <dbReference type="NCBI Taxonomy" id="172044"/>
    <lineage>
        <taxon>Bacteria</taxon>
        <taxon>Pseudomonadati</taxon>
        <taxon>Pseudomonadota</taxon>
        <taxon>Alphaproteobacteria</taxon>
        <taxon>Sphingomonadales</taxon>
        <taxon>Sphingomonadaceae</taxon>
        <taxon>Sphingomonas</taxon>
    </lineage>
</organism>
<feature type="chain" id="PRO_5045287804" evidence="1">
    <location>
        <begin position="22"/>
        <end position="429"/>
    </location>
</feature>
<feature type="domain" description="Glucose/Sorbosone dehydrogenase" evidence="2">
    <location>
        <begin position="60"/>
        <end position="229"/>
    </location>
</feature>
<dbReference type="InterPro" id="IPR012938">
    <property type="entry name" value="Glc/Sorbosone_DH"/>
</dbReference>
<evidence type="ECO:0000313" key="3">
    <source>
        <dbReference type="EMBL" id="MBB4611220.1"/>
    </source>
</evidence>
<feature type="signal peptide" evidence="1">
    <location>
        <begin position="1"/>
        <end position="21"/>
    </location>
</feature>
<accession>A0ABR6KDM4</accession>
<gene>
    <name evidence="3" type="ORF">GGQ89_003466</name>
</gene>
<keyword evidence="1" id="KW-0732">Signal</keyword>
<evidence type="ECO:0000259" key="2">
    <source>
        <dbReference type="Pfam" id="PF07995"/>
    </source>
</evidence>
<sequence length="429" mass="45639">MFHRIPPFVLPLATLAMTLTACGKAEENGSTASSAEAPVNYGNAKPATSKPFRTEAIATFDDPWALSFIGNDRMLVTEKPGKLWLVTKAGAKTPVGGVPTVHHEGQGGLLFVIASPTFAQDRQVYLTYAEPGEGGDGLALARATLMEGAGGASLANLSVIWRQLPRGAGGQFGGYIAFSPDGQHLFLTVGERQRFTPAQDPDQALGKILRLTLDGKPAPGNPAAGNPAAGKTGATSIGIIDPPEDTVAAATAKVRQATMPAPNLTPAETWVSGLRNPYGLAFDDQGRLWETEMGPKGGDELNLIEPGANYGWPLVSYGDNYNDKPIPRPDTKPQFRQPALYWNPVIAPAGFTFYRGNMFPEWRGSAFVGGLGSNLLVQITFDGIKPREAARWDMGARIRFVTAGPDGALWVLEDGDGGRLLRLTSRRSA</sequence>
<dbReference type="PANTHER" id="PTHR19328:SF75">
    <property type="entry name" value="ALDOSE SUGAR DEHYDROGENASE YLII"/>
    <property type="match status" value="1"/>
</dbReference>
<dbReference type="Proteomes" id="UP000584663">
    <property type="component" value="Unassembled WGS sequence"/>
</dbReference>
<proteinExistence type="predicted"/>
<dbReference type="InterPro" id="IPR011041">
    <property type="entry name" value="Quinoprot_gluc/sorb_DH_b-prop"/>
</dbReference>
<comment type="caution">
    <text evidence="3">The sequence shown here is derived from an EMBL/GenBank/DDBJ whole genome shotgun (WGS) entry which is preliminary data.</text>
</comment>
<evidence type="ECO:0000256" key="1">
    <source>
        <dbReference type="SAM" id="SignalP"/>
    </source>
</evidence>
<dbReference type="Gene3D" id="2.120.10.30">
    <property type="entry name" value="TolB, C-terminal domain"/>
    <property type="match status" value="1"/>
</dbReference>
<dbReference type="EMBL" id="JACHNX010000022">
    <property type="protein sequence ID" value="MBB4611220.1"/>
    <property type="molecule type" value="Genomic_DNA"/>
</dbReference>
<name>A0ABR6KDM4_9SPHN</name>
<dbReference type="SUPFAM" id="SSF50952">
    <property type="entry name" value="Soluble quinoprotein glucose dehydrogenase"/>
    <property type="match status" value="1"/>
</dbReference>
<dbReference type="Pfam" id="PF07995">
    <property type="entry name" value="GSDH"/>
    <property type="match status" value="2"/>
</dbReference>
<feature type="domain" description="Glucose/Sorbosone dehydrogenase" evidence="2">
    <location>
        <begin position="267"/>
        <end position="422"/>
    </location>
</feature>
<dbReference type="RefSeq" id="WP_338112268.1">
    <property type="nucleotide sequence ID" value="NZ_JACHNX010000022.1"/>
</dbReference>
<evidence type="ECO:0000313" key="4">
    <source>
        <dbReference type="Proteomes" id="UP000584663"/>
    </source>
</evidence>
<dbReference type="PANTHER" id="PTHR19328">
    <property type="entry name" value="HEDGEHOG-INTERACTING PROTEIN"/>
    <property type="match status" value="1"/>
</dbReference>